<proteinExistence type="inferred from homology"/>
<dbReference type="GO" id="GO:0006352">
    <property type="term" value="P:DNA-templated transcription initiation"/>
    <property type="evidence" value="ECO:0007669"/>
    <property type="project" value="InterPro"/>
</dbReference>
<dbReference type="InterPro" id="IPR039425">
    <property type="entry name" value="RNA_pol_sigma-70-like"/>
</dbReference>
<dbReference type="InterPro" id="IPR013249">
    <property type="entry name" value="RNA_pol_sigma70_r4_t2"/>
</dbReference>
<keyword evidence="2" id="KW-0805">Transcription regulation</keyword>
<dbReference type="Pfam" id="PF08281">
    <property type="entry name" value="Sigma70_r4_2"/>
    <property type="match status" value="1"/>
</dbReference>
<evidence type="ECO:0000256" key="3">
    <source>
        <dbReference type="ARBA" id="ARBA00023082"/>
    </source>
</evidence>
<evidence type="ECO:0000259" key="6">
    <source>
        <dbReference type="Pfam" id="PF08281"/>
    </source>
</evidence>
<evidence type="ECO:0000313" key="7">
    <source>
        <dbReference type="EMBL" id="RYU13370.1"/>
    </source>
</evidence>
<organism evidence="7 8">
    <name type="scientific">Nocardioides iriomotensis</name>
    <dbReference type="NCBI Taxonomy" id="715784"/>
    <lineage>
        <taxon>Bacteria</taxon>
        <taxon>Bacillati</taxon>
        <taxon>Actinomycetota</taxon>
        <taxon>Actinomycetes</taxon>
        <taxon>Propionibacteriales</taxon>
        <taxon>Nocardioidaceae</taxon>
        <taxon>Nocardioides</taxon>
    </lineage>
</organism>
<comment type="similarity">
    <text evidence="1">Belongs to the sigma-70 factor family. ECF subfamily.</text>
</comment>
<dbReference type="GO" id="GO:0016987">
    <property type="term" value="F:sigma factor activity"/>
    <property type="evidence" value="ECO:0007669"/>
    <property type="project" value="UniProtKB-KW"/>
</dbReference>
<dbReference type="InterPro" id="IPR014284">
    <property type="entry name" value="RNA_pol_sigma-70_dom"/>
</dbReference>
<dbReference type="AlphaFoldDB" id="A0A4Q5J410"/>
<feature type="domain" description="RNA polymerase sigma factor 70 region 4 type 2" evidence="6">
    <location>
        <begin position="119"/>
        <end position="171"/>
    </location>
</feature>
<dbReference type="Pfam" id="PF04542">
    <property type="entry name" value="Sigma70_r2"/>
    <property type="match status" value="1"/>
</dbReference>
<dbReference type="NCBIfam" id="TIGR02937">
    <property type="entry name" value="sigma70-ECF"/>
    <property type="match status" value="1"/>
</dbReference>
<protein>
    <submittedName>
        <fullName evidence="7">RNA polymerase sigma factor</fullName>
    </submittedName>
</protein>
<reference evidence="7 8" key="1">
    <citation type="submission" date="2019-01" db="EMBL/GenBank/DDBJ databases">
        <title>Nocardioides guangzhouensis sp. nov., an actinobacterium isolated from soil.</title>
        <authorList>
            <person name="Fu Y."/>
            <person name="Cai Y."/>
            <person name="Lin Z."/>
            <person name="Chen P."/>
        </authorList>
    </citation>
    <scope>NUCLEOTIDE SEQUENCE [LARGE SCALE GENOMIC DNA]</scope>
    <source>
        <strain evidence="7 8">NBRC 105384</strain>
    </source>
</reference>
<evidence type="ECO:0000256" key="1">
    <source>
        <dbReference type="ARBA" id="ARBA00010641"/>
    </source>
</evidence>
<name>A0A4Q5J410_9ACTN</name>
<dbReference type="InterPro" id="IPR013324">
    <property type="entry name" value="RNA_pol_sigma_r3/r4-like"/>
</dbReference>
<dbReference type="Gene3D" id="1.10.10.10">
    <property type="entry name" value="Winged helix-like DNA-binding domain superfamily/Winged helix DNA-binding domain"/>
    <property type="match status" value="1"/>
</dbReference>
<feature type="domain" description="RNA polymerase sigma-70 region 2" evidence="5">
    <location>
        <begin position="22"/>
        <end position="88"/>
    </location>
</feature>
<dbReference type="Gene3D" id="1.10.1740.10">
    <property type="match status" value="1"/>
</dbReference>
<keyword evidence="8" id="KW-1185">Reference proteome</keyword>
<keyword evidence="3" id="KW-0731">Sigma factor</keyword>
<dbReference type="SUPFAM" id="SSF88946">
    <property type="entry name" value="Sigma2 domain of RNA polymerase sigma factors"/>
    <property type="match status" value="1"/>
</dbReference>
<dbReference type="PANTHER" id="PTHR43133:SF66">
    <property type="entry name" value="ECF RNA POLYMERASE SIGMA FACTOR SIGK"/>
    <property type="match status" value="1"/>
</dbReference>
<gene>
    <name evidence="7" type="ORF">ETU37_05895</name>
</gene>
<dbReference type="PANTHER" id="PTHR43133">
    <property type="entry name" value="RNA POLYMERASE ECF-TYPE SIGMA FACTO"/>
    <property type="match status" value="1"/>
</dbReference>
<dbReference type="OrthoDB" id="5501064at2"/>
<evidence type="ECO:0000256" key="2">
    <source>
        <dbReference type="ARBA" id="ARBA00023015"/>
    </source>
</evidence>
<evidence type="ECO:0000259" key="5">
    <source>
        <dbReference type="Pfam" id="PF04542"/>
    </source>
</evidence>
<comment type="caution">
    <text evidence="7">The sequence shown here is derived from an EMBL/GenBank/DDBJ whole genome shotgun (WGS) entry which is preliminary data.</text>
</comment>
<keyword evidence="4" id="KW-0804">Transcription</keyword>
<dbReference type="InterPro" id="IPR007627">
    <property type="entry name" value="RNA_pol_sigma70_r2"/>
</dbReference>
<accession>A0A4Q5J410</accession>
<dbReference type="InterPro" id="IPR013325">
    <property type="entry name" value="RNA_pol_sigma_r2"/>
</dbReference>
<dbReference type="GO" id="GO:0003677">
    <property type="term" value="F:DNA binding"/>
    <property type="evidence" value="ECO:0007669"/>
    <property type="project" value="InterPro"/>
</dbReference>
<dbReference type="Proteomes" id="UP000291189">
    <property type="component" value="Unassembled WGS sequence"/>
</dbReference>
<dbReference type="SUPFAM" id="SSF88659">
    <property type="entry name" value="Sigma3 and sigma4 domains of RNA polymerase sigma factors"/>
    <property type="match status" value="1"/>
</dbReference>
<dbReference type="InterPro" id="IPR036388">
    <property type="entry name" value="WH-like_DNA-bd_sf"/>
</dbReference>
<dbReference type="EMBL" id="SDPU01000018">
    <property type="protein sequence ID" value="RYU13370.1"/>
    <property type="molecule type" value="Genomic_DNA"/>
</dbReference>
<dbReference type="RefSeq" id="WP_129986295.1">
    <property type="nucleotide sequence ID" value="NZ_SDPU01000018.1"/>
</dbReference>
<sequence length="193" mass="20982">MPEFASLLRAARNGDEAAFVQLFRSVQPALLRYLTALGGPVAEDAAAETWVCVVRDLHRFEGDEDGWRAWVFTIGHARLRDAQRKEYRAPLPVDAHAELVDRPAPDDVPEAVGELVTTEAALRLVASLPRDQAEAVLLRHVAGLDVPTTAQVLGKRPGAVRVAVHRGLKRLASVLGERRAPDGCNALTTTNDD</sequence>
<evidence type="ECO:0000256" key="4">
    <source>
        <dbReference type="ARBA" id="ARBA00023163"/>
    </source>
</evidence>
<evidence type="ECO:0000313" key="8">
    <source>
        <dbReference type="Proteomes" id="UP000291189"/>
    </source>
</evidence>